<dbReference type="EMBL" id="FORT01000002">
    <property type="protein sequence ID" value="SFJ21045.1"/>
    <property type="molecule type" value="Genomic_DNA"/>
</dbReference>
<organism evidence="2 3">
    <name type="scientific">Brevibacillus centrosporus</name>
    <dbReference type="NCBI Taxonomy" id="54910"/>
    <lineage>
        <taxon>Bacteria</taxon>
        <taxon>Bacillati</taxon>
        <taxon>Bacillota</taxon>
        <taxon>Bacilli</taxon>
        <taxon>Bacillales</taxon>
        <taxon>Paenibacillaceae</taxon>
        <taxon>Brevibacillus</taxon>
    </lineage>
</organism>
<evidence type="ECO:0000259" key="1">
    <source>
        <dbReference type="PROSITE" id="PS50814"/>
    </source>
</evidence>
<sequence>METLPCQGCKGLCCGPVPITEHELKKIQKKLKSMPRKIRESLEKQQRLFGTCIFYDIDKDQCGIHAARPEICRDFGYYTDLVCFRKPELAMRSRTLRKEKPIGHLSIDFTWKDF</sequence>
<evidence type="ECO:0000313" key="2">
    <source>
        <dbReference type="EMBL" id="SFJ21045.1"/>
    </source>
</evidence>
<dbReference type="Pfam" id="PF03692">
    <property type="entry name" value="CxxCxxCC"/>
    <property type="match status" value="1"/>
</dbReference>
<keyword evidence="3" id="KW-1185">Reference proteome</keyword>
<protein>
    <recommendedName>
        <fullName evidence="1">WIF domain-containing protein</fullName>
    </recommendedName>
</protein>
<dbReference type="InterPro" id="IPR005358">
    <property type="entry name" value="Puta_zinc/iron-chelating_dom"/>
</dbReference>
<dbReference type="GeneID" id="301131391"/>
<evidence type="ECO:0000313" key="3">
    <source>
        <dbReference type="Proteomes" id="UP000198915"/>
    </source>
</evidence>
<dbReference type="STRING" id="1884381.SAMN05518846_102379"/>
<dbReference type="Proteomes" id="UP000198915">
    <property type="component" value="Unassembled WGS sequence"/>
</dbReference>
<dbReference type="RefSeq" id="WP_092266866.1">
    <property type="nucleotide sequence ID" value="NZ_BJOE01000018.1"/>
</dbReference>
<feature type="domain" description="WIF" evidence="1">
    <location>
        <begin position="64"/>
        <end position="114"/>
    </location>
</feature>
<dbReference type="AlphaFoldDB" id="A0A1I3PHL7"/>
<accession>A0A1I3PHL7</accession>
<reference evidence="3" key="1">
    <citation type="submission" date="2016-10" db="EMBL/GenBank/DDBJ databases">
        <authorList>
            <person name="Varghese N."/>
            <person name="Submissions S."/>
        </authorList>
    </citation>
    <scope>NUCLEOTIDE SEQUENCE [LARGE SCALE GENOMIC DNA]</scope>
    <source>
        <strain evidence="3">OK042</strain>
    </source>
</reference>
<dbReference type="InterPro" id="IPR003306">
    <property type="entry name" value="WIF"/>
</dbReference>
<dbReference type="PROSITE" id="PS50814">
    <property type="entry name" value="WIF"/>
    <property type="match status" value="1"/>
</dbReference>
<proteinExistence type="predicted"/>
<name>A0A1I3PHL7_9BACL</name>
<gene>
    <name evidence="2" type="ORF">SAMN05518846_102379</name>
</gene>